<dbReference type="GO" id="GO:0005829">
    <property type="term" value="C:cytosol"/>
    <property type="evidence" value="ECO:0007669"/>
    <property type="project" value="TreeGrafter"/>
</dbReference>
<dbReference type="GO" id="GO:0004518">
    <property type="term" value="F:nuclease activity"/>
    <property type="evidence" value="ECO:0007669"/>
    <property type="project" value="UniProtKB-KW"/>
</dbReference>
<comment type="cofactor">
    <cofactor evidence="1 6">
        <name>a divalent metal cation</name>
        <dbReference type="ChEBI" id="CHEBI:60240"/>
    </cofactor>
</comment>
<comment type="subcellular location">
    <subcellularLocation>
        <location evidence="6">Nucleus</location>
    </subcellularLocation>
</comment>
<name>A0AAD6UD43_9AGAR</name>
<evidence type="ECO:0000313" key="9">
    <source>
        <dbReference type="Proteomes" id="UP001222325"/>
    </source>
</evidence>
<comment type="function">
    <text evidence="6">Decapping enzyme for NAD-capped RNAs: specifically hydrolyzes the nicotinamide adenine dinucleotide (NAD) cap from a subset of RNAs by removing the entire NAD moiety from the 5'-end of an NAD-capped RNA.</text>
</comment>
<keyword evidence="6" id="KW-0540">Nuclease</keyword>
<protein>
    <recommendedName>
        <fullName evidence="6">Decapping nuclease</fullName>
        <ecNumber evidence="6">3.6.1.-</ecNumber>
    </recommendedName>
</protein>
<evidence type="ECO:0000313" key="8">
    <source>
        <dbReference type="EMBL" id="KAJ7099284.1"/>
    </source>
</evidence>
<comment type="catalytic activity">
    <reaction evidence="4">
        <text>a 5'-end triphospho-ribonucleoside in mRNA + H2O = a 5'-end phospho-ribonucleoside in mRNA + diphosphate + H(+)</text>
        <dbReference type="Rhea" id="RHEA:78683"/>
        <dbReference type="Rhea" id="RHEA-COMP:15692"/>
        <dbReference type="Rhea" id="RHEA-COMP:17164"/>
        <dbReference type="ChEBI" id="CHEBI:15377"/>
        <dbReference type="ChEBI" id="CHEBI:15378"/>
        <dbReference type="ChEBI" id="CHEBI:33019"/>
        <dbReference type="ChEBI" id="CHEBI:138282"/>
        <dbReference type="ChEBI" id="CHEBI:167618"/>
    </reaction>
    <physiologicalReaction direction="left-to-right" evidence="4">
        <dbReference type="Rhea" id="RHEA:78684"/>
    </physiologicalReaction>
</comment>
<keyword evidence="6" id="KW-0479">Metal-binding</keyword>
<dbReference type="EC" id="3.6.1.-" evidence="6"/>
<evidence type="ECO:0000256" key="2">
    <source>
        <dbReference type="ARBA" id="ARBA00006562"/>
    </source>
</evidence>
<dbReference type="GO" id="GO:0110155">
    <property type="term" value="P:NAD-cap decapping"/>
    <property type="evidence" value="ECO:0007669"/>
    <property type="project" value="TreeGrafter"/>
</dbReference>
<dbReference type="InterPro" id="IPR013961">
    <property type="entry name" value="RAI1"/>
</dbReference>
<sequence length="140" mass="15588">MTKIMLEDTLDLNASYYNGVLYLEENPGPMRFDENSSRGIFLGHKFESICTTAAGGERSNGDVDMHTLWDAAILRTLGSLKILLVGEVDCVKPGYAENPGPENYVELKTKKQNPKTQLKAQRKWTMQSCLHSSDCFGPQA</sequence>
<gene>
    <name evidence="8" type="ORF">B0H15DRAFT_541962</name>
</gene>
<dbReference type="EMBL" id="JARJCN010000007">
    <property type="protein sequence ID" value="KAJ7099284.1"/>
    <property type="molecule type" value="Genomic_DNA"/>
</dbReference>
<accession>A0AAD6UD43</accession>
<dbReference type="InterPro" id="IPR039039">
    <property type="entry name" value="RAI1-like_fam"/>
</dbReference>
<proteinExistence type="inferred from homology"/>
<dbReference type="Proteomes" id="UP001222325">
    <property type="component" value="Unassembled WGS sequence"/>
</dbReference>
<evidence type="ECO:0000259" key="7">
    <source>
        <dbReference type="Pfam" id="PF08652"/>
    </source>
</evidence>
<comment type="catalytic activity">
    <reaction evidence="3">
        <text>a 5'-end (N(7)-methyl 5'-triphosphoguanosine)-ribonucleoside-ribonucleotide in mRNA + H2O = a (N(7)-methyl 5'-triphosphoguanosine)-nucleoside + a 5'-end phospho-ribonucleoside in mRNA + H(+)</text>
        <dbReference type="Rhea" id="RHEA:66928"/>
        <dbReference type="Rhea" id="RHEA-COMP:15692"/>
        <dbReference type="Rhea" id="RHEA-COMP:17313"/>
        <dbReference type="ChEBI" id="CHEBI:15377"/>
        <dbReference type="ChEBI" id="CHEBI:15378"/>
        <dbReference type="ChEBI" id="CHEBI:138282"/>
        <dbReference type="ChEBI" id="CHEBI:172876"/>
        <dbReference type="ChEBI" id="CHEBI:172877"/>
    </reaction>
    <physiologicalReaction direction="left-to-right" evidence="3">
        <dbReference type="Rhea" id="RHEA:66929"/>
    </physiologicalReaction>
</comment>
<dbReference type="PANTHER" id="PTHR12395:SF9">
    <property type="entry name" value="DECAPPING AND EXORIBONUCLEASE PROTEIN"/>
    <property type="match status" value="1"/>
</dbReference>
<dbReference type="GO" id="GO:0034353">
    <property type="term" value="F:mRNA 5'-diphosphatase activity"/>
    <property type="evidence" value="ECO:0007669"/>
    <property type="project" value="TreeGrafter"/>
</dbReference>
<evidence type="ECO:0000256" key="1">
    <source>
        <dbReference type="ARBA" id="ARBA00001968"/>
    </source>
</evidence>
<keyword evidence="6" id="KW-0539">Nucleus</keyword>
<keyword evidence="6" id="KW-0378">Hydrolase</keyword>
<dbReference type="GO" id="GO:0005634">
    <property type="term" value="C:nucleus"/>
    <property type="evidence" value="ECO:0007669"/>
    <property type="project" value="UniProtKB-SubCell"/>
</dbReference>
<comment type="similarity">
    <text evidence="2 6">Belongs to the DXO/Dom3Z family.</text>
</comment>
<evidence type="ECO:0000256" key="6">
    <source>
        <dbReference type="RuleBase" id="RU367113"/>
    </source>
</evidence>
<dbReference type="Pfam" id="PF08652">
    <property type="entry name" value="RAI1"/>
    <property type="match status" value="1"/>
</dbReference>
<dbReference type="GO" id="GO:0000956">
    <property type="term" value="P:nuclear-transcribed mRNA catabolic process"/>
    <property type="evidence" value="ECO:0007669"/>
    <property type="project" value="TreeGrafter"/>
</dbReference>
<keyword evidence="6" id="KW-0547">Nucleotide-binding</keyword>
<comment type="catalytic activity">
    <reaction evidence="5">
        <text>a 5'-end NAD(+)-phospho-ribonucleoside in mRNA + H2O = a 5'-end phospho-ribonucleoside in mRNA + NAD(+) + H(+)</text>
        <dbReference type="Rhea" id="RHEA:60880"/>
        <dbReference type="Rhea" id="RHEA-COMP:15692"/>
        <dbReference type="Rhea" id="RHEA-COMP:15698"/>
        <dbReference type="ChEBI" id="CHEBI:15377"/>
        <dbReference type="ChEBI" id="CHEBI:15378"/>
        <dbReference type="ChEBI" id="CHEBI:57540"/>
        <dbReference type="ChEBI" id="CHEBI:138282"/>
        <dbReference type="ChEBI" id="CHEBI:144029"/>
    </reaction>
    <physiologicalReaction direction="left-to-right" evidence="5">
        <dbReference type="Rhea" id="RHEA:60881"/>
    </physiologicalReaction>
</comment>
<comment type="caution">
    <text evidence="8">The sequence shown here is derived from an EMBL/GenBank/DDBJ whole genome shotgun (WGS) entry which is preliminary data.</text>
</comment>
<feature type="domain" description="RAI1-like" evidence="7">
    <location>
        <begin position="6"/>
        <end position="122"/>
    </location>
</feature>
<dbReference type="PANTHER" id="PTHR12395">
    <property type="entry name" value="DOM-3 RELATED"/>
    <property type="match status" value="1"/>
</dbReference>
<organism evidence="8 9">
    <name type="scientific">Mycena belliarum</name>
    <dbReference type="NCBI Taxonomy" id="1033014"/>
    <lineage>
        <taxon>Eukaryota</taxon>
        <taxon>Fungi</taxon>
        <taxon>Dikarya</taxon>
        <taxon>Basidiomycota</taxon>
        <taxon>Agaricomycotina</taxon>
        <taxon>Agaricomycetes</taxon>
        <taxon>Agaricomycetidae</taxon>
        <taxon>Agaricales</taxon>
        <taxon>Marasmiineae</taxon>
        <taxon>Mycenaceae</taxon>
        <taxon>Mycena</taxon>
    </lineage>
</organism>
<evidence type="ECO:0000256" key="4">
    <source>
        <dbReference type="ARBA" id="ARBA00044692"/>
    </source>
</evidence>
<evidence type="ECO:0000256" key="5">
    <source>
        <dbReference type="ARBA" id="ARBA00048124"/>
    </source>
</evidence>
<dbReference type="GO" id="GO:0000166">
    <property type="term" value="F:nucleotide binding"/>
    <property type="evidence" value="ECO:0007669"/>
    <property type="project" value="UniProtKB-KW"/>
</dbReference>
<keyword evidence="9" id="KW-1185">Reference proteome</keyword>
<dbReference type="AlphaFoldDB" id="A0AAD6UD43"/>
<keyword evidence="6" id="KW-0694">RNA-binding</keyword>
<dbReference type="GO" id="GO:0046872">
    <property type="term" value="F:metal ion binding"/>
    <property type="evidence" value="ECO:0007669"/>
    <property type="project" value="UniProtKB-KW"/>
</dbReference>
<reference evidence="8" key="1">
    <citation type="submission" date="2023-03" db="EMBL/GenBank/DDBJ databases">
        <title>Massive genome expansion in bonnet fungi (Mycena s.s.) driven by repeated elements and novel gene families across ecological guilds.</title>
        <authorList>
            <consortium name="Lawrence Berkeley National Laboratory"/>
            <person name="Harder C.B."/>
            <person name="Miyauchi S."/>
            <person name="Viragh M."/>
            <person name="Kuo A."/>
            <person name="Thoen E."/>
            <person name="Andreopoulos B."/>
            <person name="Lu D."/>
            <person name="Skrede I."/>
            <person name="Drula E."/>
            <person name="Henrissat B."/>
            <person name="Morin E."/>
            <person name="Kohler A."/>
            <person name="Barry K."/>
            <person name="LaButti K."/>
            <person name="Morin E."/>
            <person name="Salamov A."/>
            <person name="Lipzen A."/>
            <person name="Mereny Z."/>
            <person name="Hegedus B."/>
            <person name="Baldrian P."/>
            <person name="Stursova M."/>
            <person name="Weitz H."/>
            <person name="Taylor A."/>
            <person name="Grigoriev I.V."/>
            <person name="Nagy L.G."/>
            <person name="Martin F."/>
            <person name="Kauserud H."/>
        </authorList>
    </citation>
    <scope>NUCLEOTIDE SEQUENCE</scope>
    <source>
        <strain evidence="8">CBHHK173m</strain>
    </source>
</reference>
<evidence type="ECO:0000256" key="3">
    <source>
        <dbReference type="ARBA" id="ARBA00044676"/>
    </source>
</evidence>
<dbReference type="GO" id="GO:0003723">
    <property type="term" value="F:RNA binding"/>
    <property type="evidence" value="ECO:0007669"/>
    <property type="project" value="UniProtKB-KW"/>
</dbReference>